<name>A0AAJ5WLN4_9BACT</name>
<accession>A0AAJ5WLN4</accession>
<dbReference type="InterPro" id="IPR002747">
    <property type="entry name" value="SAM_OH_AdoTrfase"/>
</dbReference>
<protein>
    <submittedName>
        <fullName evidence="5">SAM-dependent chlorinase/fluorinase</fullName>
    </submittedName>
</protein>
<dbReference type="InterPro" id="IPR046470">
    <property type="entry name" value="SAM_HAT_C"/>
</dbReference>
<feature type="domain" description="S-adenosyl-l-methionine hydroxide adenosyltransferase N-terminal" evidence="3">
    <location>
        <begin position="4"/>
        <end position="145"/>
    </location>
</feature>
<dbReference type="EMBL" id="CP119311">
    <property type="protein sequence ID" value="WEK34211.1"/>
    <property type="molecule type" value="Genomic_DNA"/>
</dbReference>
<dbReference type="SUPFAM" id="SSF101852">
    <property type="entry name" value="Bacterial fluorinating enzyme, C-terminal domain"/>
    <property type="match status" value="1"/>
</dbReference>
<dbReference type="InterPro" id="IPR023227">
    <property type="entry name" value="SAM_OH_AdoTrfase_C_sf"/>
</dbReference>
<evidence type="ECO:0000313" key="6">
    <source>
        <dbReference type="Proteomes" id="UP001220610"/>
    </source>
</evidence>
<comment type="similarity">
    <text evidence="2">Belongs to the SAM hydrolase / SAM-dependent halogenase family.</text>
</comment>
<proteinExistence type="inferred from homology"/>
<dbReference type="InterPro" id="IPR023228">
    <property type="entry name" value="SAM_OH_AdoTrfase_N_sf"/>
</dbReference>
<gene>
    <name evidence="5" type="ORF">P0Y53_17120</name>
</gene>
<dbReference type="Proteomes" id="UP001220610">
    <property type="component" value="Chromosome"/>
</dbReference>
<dbReference type="Pfam" id="PF01887">
    <property type="entry name" value="SAM_HAT_N"/>
    <property type="match status" value="1"/>
</dbReference>
<dbReference type="InterPro" id="IPR046469">
    <property type="entry name" value="SAM_HAT_N"/>
</dbReference>
<evidence type="ECO:0000256" key="1">
    <source>
        <dbReference type="ARBA" id="ARBA00022691"/>
    </source>
</evidence>
<sequence>MALLTLTSDIGQQDYLVGAVKGQLLQINPDFRLVDISHSLSPFNYPQAAYICRNAIRNFPPYSFHLVMVNLFEKRPEQLLLAFHQEQYILCADNGLLTMILEDKPEMVMGLPLDPTTIKNTLYCTRVMGEAVQALQSGKGIQQIGQPDISFVEKNHLRPMLGDNWIEGQIIFIDNFENIVVNITRQEFESQRRGRGFSITFRRDEVISQISESYADVPEGEKLAIFNSAGYLEIAINKGNAAGLFGLQGFTEQSQMVQNRLFYQTVRIFFQ</sequence>
<dbReference type="PANTHER" id="PTHR35092">
    <property type="entry name" value="CHLORINASE MJ1651"/>
    <property type="match status" value="1"/>
</dbReference>
<feature type="domain" description="S-adenosyl-l-methionine hydroxide adenosyltransferase C-terminal" evidence="4">
    <location>
        <begin position="168"/>
        <end position="248"/>
    </location>
</feature>
<dbReference type="PIRSF" id="PIRSF006779">
    <property type="entry name" value="UCP006779"/>
    <property type="match status" value="1"/>
</dbReference>
<evidence type="ECO:0000256" key="2">
    <source>
        <dbReference type="ARBA" id="ARBA00024035"/>
    </source>
</evidence>
<dbReference type="SUPFAM" id="SSF102522">
    <property type="entry name" value="Bacterial fluorinating enzyme, N-terminal domain"/>
    <property type="match status" value="1"/>
</dbReference>
<organism evidence="5 6">
    <name type="scientific">Candidatus Pseudobacter hemicellulosilyticus</name>
    <dbReference type="NCBI Taxonomy" id="3121375"/>
    <lineage>
        <taxon>Bacteria</taxon>
        <taxon>Pseudomonadati</taxon>
        <taxon>Bacteroidota</taxon>
        <taxon>Chitinophagia</taxon>
        <taxon>Chitinophagales</taxon>
        <taxon>Chitinophagaceae</taxon>
        <taxon>Pseudobacter</taxon>
    </lineage>
</organism>
<reference evidence="5" key="1">
    <citation type="submission" date="2023-03" db="EMBL/GenBank/DDBJ databases">
        <title>Andean soil-derived lignocellulolytic bacterial consortium as a source of novel taxa and putative plastic-active enzymes.</title>
        <authorList>
            <person name="Diaz-Garcia L."/>
            <person name="Chuvochina M."/>
            <person name="Feuerriegel G."/>
            <person name="Bunk B."/>
            <person name="Sproer C."/>
            <person name="Streit W.R."/>
            <person name="Rodriguez L.M."/>
            <person name="Overmann J."/>
            <person name="Jimenez D.J."/>
        </authorList>
    </citation>
    <scope>NUCLEOTIDE SEQUENCE</scope>
    <source>
        <strain evidence="5">MAG 7</strain>
    </source>
</reference>
<dbReference type="PANTHER" id="PTHR35092:SF1">
    <property type="entry name" value="CHLORINASE MJ1651"/>
    <property type="match status" value="1"/>
</dbReference>
<evidence type="ECO:0000313" key="5">
    <source>
        <dbReference type="EMBL" id="WEK34211.1"/>
    </source>
</evidence>
<keyword evidence="1" id="KW-0949">S-adenosyl-L-methionine</keyword>
<dbReference type="Pfam" id="PF20257">
    <property type="entry name" value="SAM_HAT_C"/>
    <property type="match status" value="1"/>
</dbReference>
<dbReference type="AlphaFoldDB" id="A0AAJ5WLN4"/>
<dbReference type="Gene3D" id="2.40.30.90">
    <property type="entry name" value="Bacterial fluorinating enzyme like"/>
    <property type="match status" value="1"/>
</dbReference>
<evidence type="ECO:0000259" key="4">
    <source>
        <dbReference type="Pfam" id="PF20257"/>
    </source>
</evidence>
<dbReference type="Gene3D" id="3.40.50.10790">
    <property type="entry name" value="S-adenosyl-l-methionine hydroxide adenosyltransferase, N-terminal"/>
    <property type="match status" value="1"/>
</dbReference>
<evidence type="ECO:0000259" key="3">
    <source>
        <dbReference type="Pfam" id="PF01887"/>
    </source>
</evidence>